<sequence>MENDFSSPARDIRFRSLFENTPELILYQNEESTILDANPAFLKLVQEPKENVINRNYNEFLSEDVQLLYEEKLKEAFTGKTVRFDLYTPQGNSAPRHWDVVKIPVTENEKVVGVHMIARDITEKMQAQEEILEKNKDLQQFTYVISHNLRSPLTNALGLVEVLEILDPNSSDFKSTLTHLGTSLRQFDQVVRDINTILSIRDKEGLVQMESVPLAQVVQQVVQNFQEALYEGGGTARVAIPEGIQVLGNKAYLYSIFSNLLSNAIKFRSEQRPLQVDLTVAVKEGQNKEISFADNGSGVDLDKAGEDMFKLYKRFHPKHSGRGLGLYLVKAHVESIGGQIEVSSRPNEGTVFKISLL</sequence>
<evidence type="ECO:0000256" key="1">
    <source>
        <dbReference type="ARBA" id="ARBA00000085"/>
    </source>
</evidence>
<dbReference type="Proteomes" id="UP000182491">
    <property type="component" value="Unassembled WGS sequence"/>
</dbReference>
<keyword evidence="4" id="KW-0808">Transferase</keyword>
<evidence type="ECO:0000259" key="7">
    <source>
        <dbReference type="PROSITE" id="PS50112"/>
    </source>
</evidence>
<dbReference type="Pfam" id="PF02518">
    <property type="entry name" value="HATPase_c"/>
    <property type="match status" value="1"/>
</dbReference>
<dbReference type="InterPro" id="IPR003594">
    <property type="entry name" value="HATPase_dom"/>
</dbReference>
<keyword evidence="5" id="KW-0418">Kinase</keyword>
<name>A0A1I7JXH8_9BACT</name>
<organism evidence="8 9">
    <name type="scientific">Pontibacter akesuensis</name>
    <dbReference type="NCBI Taxonomy" id="388950"/>
    <lineage>
        <taxon>Bacteria</taxon>
        <taxon>Pseudomonadati</taxon>
        <taxon>Bacteroidota</taxon>
        <taxon>Cytophagia</taxon>
        <taxon>Cytophagales</taxon>
        <taxon>Hymenobacteraceae</taxon>
        <taxon>Pontibacter</taxon>
    </lineage>
</organism>
<evidence type="ECO:0000256" key="3">
    <source>
        <dbReference type="ARBA" id="ARBA00022553"/>
    </source>
</evidence>
<proteinExistence type="predicted"/>
<dbReference type="PRINTS" id="PR00344">
    <property type="entry name" value="BCTRLSENSOR"/>
</dbReference>
<dbReference type="Pfam" id="PF08448">
    <property type="entry name" value="PAS_4"/>
    <property type="match status" value="1"/>
</dbReference>
<dbReference type="InterPro" id="IPR004358">
    <property type="entry name" value="Sig_transdc_His_kin-like_C"/>
</dbReference>
<evidence type="ECO:0000256" key="4">
    <source>
        <dbReference type="ARBA" id="ARBA00022679"/>
    </source>
</evidence>
<evidence type="ECO:0000313" key="9">
    <source>
        <dbReference type="Proteomes" id="UP000182491"/>
    </source>
</evidence>
<feature type="domain" description="PAS" evidence="7">
    <location>
        <begin position="10"/>
        <end position="80"/>
    </location>
</feature>
<dbReference type="InterPro" id="IPR036097">
    <property type="entry name" value="HisK_dim/P_sf"/>
</dbReference>
<dbReference type="InterPro" id="IPR035965">
    <property type="entry name" value="PAS-like_dom_sf"/>
</dbReference>
<dbReference type="EC" id="2.7.13.3" evidence="2"/>
<dbReference type="InterPro" id="IPR000014">
    <property type="entry name" value="PAS"/>
</dbReference>
<dbReference type="InterPro" id="IPR005467">
    <property type="entry name" value="His_kinase_dom"/>
</dbReference>
<dbReference type="SUPFAM" id="SSF47384">
    <property type="entry name" value="Homodimeric domain of signal transducing histidine kinase"/>
    <property type="match status" value="1"/>
</dbReference>
<evidence type="ECO:0000259" key="6">
    <source>
        <dbReference type="PROSITE" id="PS50109"/>
    </source>
</evidence>
<dbReference type="InterPro" id="IPR013656">
    <property type="entry name" value="PAS_4"/>
</dbReference>
<dbReference type="InterPro" id="IPR003661">
    <property type="entry name" value="HisK_dim/P_dom"/>
</dbReference>
<feature type="domain" description="Histidine kinase" evidence="6">
    <location>
        <begin position="144"/>
        <end position="357"/>
    </location>
</feature>
<dbReference type="CDD" id="cd00130">
    <property type="entry name" value="PAS"/>
    <property type="match status" value="1"/>
</dbReference>
<dbReference type="SMART" id="SM00091">
    <property type="entry name" value="PAS"/>
    <property type="match status" value="1"/>
</dbReference>
<dbReference type="RefSeq" id="WP_172798084.1">
    <property type="nucleotide sequence ID" value="NZ_BMXC01000004.1"/>
</dbReference>
<reference evidence="9" key="1">
    <citation type="submission" date="2016-10" db="EMBL/GenBank/DDBJ databases">
        <authorList>
            <person name="Varghese N."/>
        </authorList>
    </citation>
    <scope>NUCLEOTIDE SEQUENCE [LARGE SCALE GENOMIC DNA]</scope>
    <source>
        <strain evidence="9">DSM 18820</strain>
    </source>
</reference>
<keyword evidence="9" id="KW-1185">Reference proteome</keyword>
<dbReference type="Gene3D" id="3.30.565.10">
    <property type="entry name" value="Histidine kinase-like ATPase, C-terminal domain"/>
    <property type="match status" value="1"/>
</dbReference>
<dbReference type="Pfam" id="PF00512">
    <property type="entry name" value="HisKA"/>
    <property type="match status" value="1"/>
</dbReference>
<evidence type="ECO:0000256" key="2">
    <source>
        <dbReference type="ARBA" id="ARBA00012438"/>
    </source>
</evidence>
<gene>
    <name evidence="8" type="ORF">SAMN04487941_3151</name>
</gene>
<accession>A0A1I7JXH8</accession>
<dbReference type="PANTHER" id="PTHR43304">
    <property type="entry name" value="PHYTOCHROME-LIKE PROTEIN CPH1"/>
    <property type="match status" value="1"/>
</dbReference>
<dbReference type="SUPFAM" id="SSF55874">
    <property type="entry name" value="ATPase domain of HSP90 chaperone/DNA topoisomerase II/histidine kinase"/>
    <property type="match status" value="1"/>
</dbReference>
<dbReference type="Gene3D" id="1.10.287.130">
    <property type="match status" value="1"/>
</dbReference>
<evidence type="ECO:0000256" key="5">
    <source>
        <dbReference type="ARBA" id="ARBA00022777"/>
    </source>
</evidence>
<dbReference type="NCBIfam" id="TIGR00229">
    <property type="entry name" value="sensory_box"/>
    <property type="match status" value="1"/>
</dbReference>
<dbReference type="STRING" id="388950.GCA_001611675_00732"/>
<protein>
    <recommendedName>
        <fullName evidence="2">histidine kinase</fullName>
        <ecNumber evidence="2">2.7.13.3</ecNumber>
    </recommendedName>
</protein>
<dbReference type="CDD" id="cd00082">
    <property type="entry name" value="HisKA"/>
    <property type="match status" value="1"/>
</dbReference>
<dbReference type="PANTHER" id="PTHR43304:SF1">
    <property type="entry name" value="PAC DOMAIN-CONTAINING PROTEIN"/>
    <property type="match status" value="1"/>
</dbReference>
<dbReference type="Gene3D" id="3.30.450.20">
    <property type="entry name" value="PAS domain"/>
    <property type="match status" value="1"/>
</dbReference>
<keyword evidence="3" id="KW-0597">Phosphoprotein</keyword>
<dbReference type="GO" id="GO:0000155">
    <property type="term" value="F:phosphorelay sensor kinase activity"/>
    <property type="evidence" value="ECO:0007669"/>
    <property type="project" value="InterPro"/>
</dbReference>
<evidence type="ECO:0000313" key="8">
    <source>
        <dbReference type="EMBL" id="SFU89856.1"/>
    </source>
</evidence>
<dbReference type="InterPro" id="IPR036890">
    <property type="entry name" value="HATPase_C_sf"/>
</dbReference>
<dbReference type="PROSITE" id="PS50109">
    <property type="entry name" value="HIS_KIN"/>
    <property type="match status" value="1"/>
</dbReference>
<dbReference type="InterPro" id="IPR052162">
    <property type="entry name" value="Sensor_kinase/Photoreceptor"/>
</dbReference>
<comment type="catalytic activity">
    <reaction evidence="1">
        <text>ATP + protein L-histidine = ADP + protein N-phospho-L-histidine.</text>
        <dbReference type="EC" id="2.7.13.3"/>
    </reaction>
</comment>
<dbReference type="SMART" id="SM00387">
    <property type="entry name" value="HATPase_c"/>
    <property type="match status" value="1"/>
</dbReference>
<dbReference type="SUPFAM" id="SSF55785">
    <property type="entry name" value="PYP-like sensor domain (PAS domain)"/>
    <property type="match status" value="1"/>
</dbReference>
<dbReference type="EMBL" id="FPCA01000004">
    <property type="protein sequence ID" value="SFU89856.1"/>
    <property type="molecule type" value="Genomic_DNA"/>
</dbReference>
<dbReference type="PROSITE" id="PS50112">
    <property type="entry name" value="PAS"/>
    <property type="match status" value="1"/>
</dbReference>
<dbReference type="AlphaFoldDB" id="A0A1I7JXH8"/>